<dbReference type="EMBL" id="CAJHNH020001224">
    <property type="protein sequence ID" value="CAG5122062.1"/>
    <property type="molecule type" value="Genomic_DNA"/>
</dbReference>
<feature type="non-terminal residue" evidence="3">
    <location>
        <position position="1"/>
    </location>
</feature>
<evidence type="ECO:0000259" key="2">
    <source>
        <dbReference type="PROSITE" id="PS50238"/>
    </source>
</evidence>
<dbReference type="GO" id="GO:0007165">
    <property type="term" value="P:signal transduction"/>
    <property type="evidence" value="ECO:0007669"/>
    <property type="project" value="InterPro"/>
</dbReference>
<gene>
    <name evidence="3" type="ORF">CUNI_LOCUS7620</name>
</gene>
<sequence length="259" mass="28842">KVAAMKRTATVPDTETLDLPGMLLLHRGGRRNTTFGVDFQEQVDKFRTKVPPIVSKCLSEIDKRGVMIKGIYRVSGVKSKVEHLCQRFDIDPEAVDLEDVHPNIISNVLKLYLRQLPEPLLTFRLYSDFIHAAKENMSGQLFGENLLEQLKRLISRLPSSNLCTCAVLMHHLHRVASHSEFNQMSASNLGIVFGPTLLRPLEGSTSLASLVDTPHQTRAIELLITHAHILFGPSENFPVTPSQTPVEQLNQTLGGVIIP</sequence>
<name>A0A8S3Z3X5_9EUPU</name>
<dbReference type="PROSITE" id="PS50238">
    <property type="entry name" value="RHOGAP"/>
    <property type="match status" value="1"/>
</dbReference>
<feature type="domain" description="Rho-GAP" evidence="2">
    <location>
        <begin position="37"/>
        <end position="231"/>
    </location>
</feature>
<dbReference type="PANTHER" id="PTHR15228:SF25">
    <property type="entry name" value="F-BAR DOMAIN-CONTAINING PROTEIN"/>
    <property type="match status" value="1"/>
</dbReference>
<dbReference type="AlphaFoldDB" id="A0A8S3Z3X5"/>
<dbReference type="GO" id="GO:0051056">
    <property type="term" value="P:regulation of small GTPase mediated signal transduction"/>
    <property type="evidence" value="ECO:0007669"/>
    <property type="project" value="UniProtKB-ARBA"/>
</dbReference>
<dbReference type="InterPro" id="IPR008936">
    <property type="entry name" value="Rho_GTPase_activation_prot"/>
</dbReference>
<comment type="caution">
    <text evidence="3">The sequence shown here is derived from an EMBL/GenBank/DDBJ whole genome shotgun (WGS) entry which is preliminary data.</text>
</comment>
<dbReference type="InterPro" id="IPR000198">
    <property type="entry name" value="RhoGAP_dom"/>
</dbReference>
<dbReference type="InterPro" id="IPR051025">
    <property type="entry name" value="RhoGAP"/>
</dbReference>
<evidence type="ECO:0000256" key="1">
    <source>
        <dbReference type="ARBA" id="ARBA00022468"/>
    </source>
</evidence>
<keyword evidence="1" id="KW-0343">GTPase activation</keyword>
<dbReference type="Pfam" id="PF00620">
    <property type="entry name" value="RhoGAP"/>
    <property type="match status" value="1"/>
</dbReference>
<keyword evidence="4" id="KW-1185">Reference proteome</keyword>
<evidence type="ECO:0000313" key="3">
    <source>
        <dbReference type="EMBL" id="CAG5122062.1"/>
    </source>
</evidence>
<dbReference type="GO" id="GO:0005096">
    <property type="term" value="F:GTPase activator activity"/>
    <property type="evidence" value="ECO:0007669"/>
    <property type="project" value="UniProtKB-KW"/>
</dbReference>
<dbReference type="PANTHER" id="PTHR15228">
    <property type="entry name" value="SPERMATHECAL PHYSIOLOGY VARIANT"/>
    <property type="match status" value="1"/>
</dbReference>
<dbReference type="SUPFAM" id="SSF48350">
    <property type="entry name" value="GTPase activation domain, GAP"/>
    <property type="match status" value="1"/>
</dbReference>
<protein>
    <recommendedName>
        <fullName evidence="2">Rho-GAP domain-containing protein</fullName>
    </recommendedName>
</protein>
<accession>A0A8S3Z3X5</accession>
<dbReference type="SMART" id="SM00324">
    <property type="entry name" value="RhoGAP"/>
    <property type="match status" value="1"/>
</dbReference>
<organism evidence="3 4">
    <name type="scientific">Candidula unifasciata</name>
    <dbReference type="NCBI Taxonomy" id="100452"/>
    <lineage>
        <taxon>Eukaryota</taxon>
        <taxon>Metazoa</taxon>
        <taxon>Spiralia</taxon>
        <taxon>Lophotrochozoa</taxon>
        <taxon>Mollusca</taxon>
        <taxon>Gastropoda</taxon>
        <taxon>Heterobranchia</taxon>
        <taxon>Euthyneura</taxon>
        <taxon>Panpulmonata</taxon>
        <taxon>Eupulmonata</taxon>
        <taxon>Stylommatophora</taxon>
        <taxon>Helicina</taxon>
        <taxon>Helicoidea</taxon>
        <taxon>Geomitridae</taxon>
        <taxon>Candidula</taxon>
    </lineage>
</organism>
<feature type="non-terminal residue" evidence="3">
    <location>
        <position position="259"/>
    </location>
</feature>
<reference evidence="3" key="1">
    <citation type="submission" date="2021-04" db="EMBL/GenBank/DDBJ databases">
        <authorList>
            <consortium name="Molecular Ecology Group"/>
        </authorList>
    </citation>
    <scope>NUCLEOTIDE SEQUENCE</scope>
</reference>
<dbReference type="Proteomes" id="UP000678393">
    <property type="component" value="Unassembled WGS sequence"/>
</dbReference>
<evidence type="ECO:0000313" key="4">
    <source>
        <dbReference type="Proteomes" id="UP000678393"/>
    </source>
</evidence>
<dbReference type="Gene3D" id="1.10.555.10">
    <property type="entry name" value="Rho GTPase activation protein"/>
    <property type="match status" value="1"/>
</dbReference>
<proteinExistence type="predicted"/>
<dbReference type="OrthoDB" id="79452at2759"/>